<dbReference type="PANTHER" id="PTHR33979">
    <property type="entry name" value="OS02G0221600 PROTEIN"/>
    <property type="match status" value="1"/>
</dbReference>
<feature type="transmembrane region" description="Helical" evidence="1">
    <location>
        <begin position="132"/>
        <end position="151"/>
    </location>
</feature>
<dbReference type="AlphaFoldDB" id="A0A1E5SZ44"/>
<keyword evidence="1" id="KW-0472">Membrane</keyword>
<feature type="transmembrane region" description="Helical" evidence="1">
    <location>
        <begin position="158"/>
        <end position="175"/>
    </location>
</feature>
<feature type="transmembrane region" description="Helical" evidence="1">
    <location>
        <begin position="195"/>
        <end position="219"/>
    </location>
</feature>
<dbReference type="InterPro" id="IPR049500">
    <property type="entry name" value="Peptidase_M50B-like"/>
</dbReference>
<keyword evidence="1" id="KW-0812">Transmembrane</keyword>
<comment type="caution">
    <text evidence="2">The sequence shown here is derived from an EMBL/GenBank/DDBJ whole genome shotgun (WGS) entry which is preliminary data.</text>
</comment>
<dbReference type="STRING" id="1563681.BFP71_12605"/>
<dbReference type="RefSeq" id="WP_069835822.1">
    <property type="nucleotide sequence ID" value="NZ_MDGQ01000005.1"/>
</dbReference>
<sequence>MGLDKNQKQQIIIGIMMVLAIVFWNTPLVYPVKLFVVMLHEMSHGIMAELFGGDIVNIQIDYRVGGYCRYTIPDSFLAKIMIASAGYLGSLFWGLLILVSAILSKNDKYITLIIGLVLMVLSWFVIKTGETFGIIATVGFALFMFAAFRFFSNDFHDYFLKFIGLTSCLYVLVDIKSDLIDRSGVGSDADAIAEMVGVPSLVIGIFWLLLAVAFVYFALKYTYRRTRR</sequence>
<dbReference type="PANTHER" id="PTHR33979:SF2">
    <property type="entry name" value="PEPTIDASE M50B-LIKE-DOMAIN-CONTAINING PROTEIN"/>
    <property type="match status" value="1"/>
</dbReference>
<feature type="transmembrane region" description="Helical" evidence="1">
    <location>
        <begin position="80"/>
        <end position="102"/>
    </location>
</feature>
<dbReference type="OrthoDB" id="7425566at2"/>
<dbReference type="Pfam" id="PF13398">
    <property type="entry name" value="Peptidase_M50B"/>
    <property type="match status" value="1"/>
</dbReference>
<feature type="transmembrane region" description="Helical" evidence="1">
    <location>
        <begin position="12"/>
        <end position="30"/>
    </location>
</feature>
<keyword evidence="1" id="KW-1133">Transmembrane helix</keyword>
<accession>A0A1E5SZ44</accession>
<keyword evidence="3" id="KW-1185">Reference proteome</keyword>
<evidence type="ECO:0008006" key="4">
    <source>
        <dbReference type="Google" id="ProtNLM"/>
    </source>
</evidence>
<evidence type="ECO:0000313" key="3">
    <source>
        <dbReference type="Proteomes" id="UP000095552"/>
    </source>
</evidence>
<feature type="transmembrane region" description="Helical" evidence="1">
    <location>
        <begin position="109"/>
        <end position="126"/>
    </location>
</feature>
<reference evidence="2 3" key="1">
    <citation type="submission" date="2016-08" db="EMBL/GenBank/DDBJ databases">
        <title>Draft genome of Fabibacter sp. strain SK-8.</title>
        <authorList>
            <person name="Wong S.-K."/>
            <person name="Hamasaki K."/>
            <person name="Yoshizawa S."/>
        </authorList>
    </citation>
    <scope>NUCLEOTIDE SEQUENCE [LARGE SCALE GENOMIC DNA]</scope>
    <source>
        <strain evidence="2 3">SK-8</strain>
    </source>
</reference>
<proteinExistence type="predicted"/>
<name>A0A1E5SZ44_9BACT</name>
<dbReference type="EMBL" id="MDGQ01000005">
    <property type="protein sequence ID" value="OEK04317.1"/>
    <property type="molecule type" value="Genomic_DNA"/>
</dbReference>
<evidence type="ECO:0000256" key="1">
    <source>
        <dbReference type="SAM" id="Phobius"/>
    </source>
</evidence>
<evidence type="ECO:0000313" key="2">
    <source>
        <dbReference type="EMBL" id="OEK04317.1"/>
    </source>
</evidence>
<gene>
    <name evidence="2" type="ORF">BFP71_12605</name>
</gene>
<protein>
    <recommendedName>
        <fullName evidence="4">M50 family peptidase</fullName>
    </recommendedName>
</protein>
<organism evidence="2 3">
    <name type="scientific">Roseivirga misakiensis</name>
    <dbReference type="NCBI Taxonomy" id="1563681"/>
    <lineage>
        <taxon>Bacteria</taxon>
        <taxon>Pseudomonadati</taxon>
        <taxon>Bacteroidota</taxon>
        <taxon>Cytophagia</taxon>
        <taxon>Cytophagales</taxon>
        <taxon>Roseivirgaceae</taxon>
        <taxon>Roseivirga</taxon>
    </lineage>
</organism>
<dbReference type="Proteomes" id="UP000095552">
    <property type="component" value="Unassembled WGS sequence"/>
</dbReference>